<evidence type="ECO:0000313" key="2">
    <source>
        <dbReference type="Proteomes" id="UP000054244"/>
    </source>
</evidence>
<accession>A0A091MSR1</accession>
<feature type="non-terminal residue" evidence="1">
    <location>
        <position position="1"/>
    </location>
</feature>
<protein>
    <submittedName>
        <fullName evidence="1">Uncharacterized protein</fullName>
    </submittedName>
</protein>
<evidence type="ECO:0000313" key="1">
    <source>
        <dbReference type="EMBL" id="KFP80411.1"/>
    </source>
</evidence>
<dbReference type="AlphaFoldDB" id="A0A091MSR1"/>
<proteinExistence type="predicted"/>
<sequence length="84" mass="9912">YTPLIQFPNKKGSLRPKIQESLQACHLSRNLYKHVIFPCFKSAGVDHQPFRIFHLLIKDTPKLARTSSQKYRRKLVSNKEIEYI</sequence>
<reference evidence="1 2" key="1">
    <citation type="submission" date="2014-04" db="EMBL/GenBank/DDBJ databases">
        <title>Genome evolution of avian class.</title>
        <authorList>
            <person name="Zhang G."/>
            <person name="Li C."/>
        </authorList>
    </citation>
    <scope>NUCLEOTIDE SEQUENCE [LARGE SCALE GENOMIC DNA]</scope>
    <source>
        <strain evidence="1">BGI_N311</strain>
    </source>
</reference>
<keyword evidence="2" id="KW-1185">Reference proteome</keyword>
<feature type="non-terminal residue" evidence="1">
    <location>
        <position position="84"/>
    </location>
</feature>
<organism evidence="1 2">
    <name type="scientific">Apaloderma vittatum</name>
    <name type="common">Bar-tailed trogon</name>
    <dbReference type="NCBI Taxonomy" id="57397"/>
    <lineage>
        <taxon>Eukaryota</taxon>
        <taxon>Metazoa</taxon>
        <taxon>Chordata</taxon>
        <taxon>Craniata</taxon>
        <taxon>Vertebrata</taxon>
        <taxon>Euteleostomi</taxon>
        <taxon>Archelosauria</taxon>
        <taxon>Archosauria</taxon>
        <taxon>Dinosauria</taxon>
        <taxon>Saurischia</taxon>
        <taxon>Theropoda</taxon>
        <taxon>Coelurosauria</taxon>
        <taxon>Aves</taxon>
        <taxon>Neognathae</taxon>
        <taxon>Neoaves</taxon>
        <taxon>Telluraves</taxon>
        <taxon>Coraciimorphae</taxon>
        <taxon>Trogoniformes</taxon>
        <taxon>Trogonidae</taxon>
        <taxon>Apaloderma</taxon>
    </lineage>
</organism>
<name>A0A091MSR1_APAVI</name>
<dbReference type="EMBL" id="KL370950">
    <property type="protein sequence ID" value="KFP80411.1"/>
    <property type="molecule type" value="Genomic_DNA"/>
</dbReference>
<gene>
    <name evidence="1" type="ORF">N311_07969</name>
</gene>
<dbReference type="Proteomes" id="UP000054244">
    <property type="component" value="Unassembled WGS sequence"/>
</dbReference>